<proteinExistence type="predicted"/>
<evidence type="ECO:0000256" key="1">
    <source>
        <dbReference type="SAM" id="MobiDB-lite"/>
    </source>
</evidence>
<feature type="compositionally biased region" description="Basic and acidic residues" evidence="1">
    <location>
        <begin position="293"/>
        <end position="333"/>
    </location>
</feature>
<accession>A0A8J6GWR6</accession>
<feature type="compositionally biased region" description="Basic and acidic residues" evidence="1">
    <location>
        <begin position="430"/>
        <end position="464"/>
    </location>
</feature>
<feature type="region of interest" description="Disordered" evidence="1">
    <location>
        <begin position="222"/>
        <end position="245"/>
    </location>
</feature>
<feature type="compositionally biased region" description="Basic and acidic residues" evidence="1">
    <location>
        <begin position="473"/>
        <end position="512"/>
    </location>
</feature>
<reference evidence="2" key="1">
    <citation type="journal article" date="2020" name="J Insects Food Feed">
        <title>The yellow mealworm (Tenebrio molitor) genome: a resource for the emerging insects as food and feed industry.</title>
        <authorList>
            <person name="Eriksson T."/>
            <person name="Andere A."/>
            <person name="Kelstrup H."/>
            <person name="Emery V."/>
            <person name="Picard C."/>
        </authorList>
    </citation>
    <scope>NUCLEOTIDE SEQUENCE</scope>
    <source>
        <strain evidence="2">Stoneville</strain>
        <tissue evidence="2">Whole head</tissue>
    </source>
</reference>
<protein>
    <submittedName>
        <fullName evidence="2">Uncharacterized protein</fullName>
    </submittedName>
</protein>
<evidence type="ECO:0000313" key="2">
    <source>
        <dbReference type="EMBL" id="KAH0807535.1"/>
    </source>
</evidence>
<feature type="region of interest" description="Disordered" evidence="1">
    <location>
        <begin position="372"/>
        <end position="405"/>
    </location>
</feature>
<comment type="caution">
    <text evidence="2">The sequence shown here is derived from an EMBL/GenBank/DDBJ whole genome shotgun (WGS) entry which is preliminary data.</text>
</comment>
<name>A0A8J6GWR6_TENMO</name>
<sequence>MKKSNQQFGACQKVRRRNLKKLNSSCLVDMKKSNRQFVVYEEIKSAIRAVSEGEKKKSEEIKQFVPCRYEEIKSAIRGVSDGDTKKSEEIKQFVPCRYEEIKPGIRDDGGEIEKSVKKDRTSNLLEEISKNVRYKLTDKRHESGIPCPKIKNPCPDLQKDEEECEESGEEIKIFVPCMYEEIKPGIRKHIDESKKEECEEASDTSKQFVPCKFEEIKSSIRNEEAQANKQQKKEASFKMKTEAKEKEKRASEIEDYCVKVRADLCKGTKNKKEETSDRNKKIQEAIKNFSPCQHEEIKSATRGQSGDHEMKKVKLAKSKNDKDDCKPKEEKEPAWKRERFGVRVDPCKKKKEETKTVKHDELWRIIKEKCSTKSKKSKDAGKSEQTATKNIEKTKGFKKLPTGQKKEEIQIRAACPKIKNLCLLVTKQHDKLKDSEKKHEETEEKCKEKEVKEESRKKLSDSKNQDQGQKSCSRIEDYCVRKSKEARSKARSDDSAKNEKNKCDEITKKEGEISAQGGAACPKIKNPCPTSKDNLHKKEEECEEKKDEEECKRSVF</sequence>
<feature type="compositionally biased region" description="Basic and acidic residues" evidence="1">
    <location>
        <begin position="372"/>
        <end position="382"/>
    </location>
</feature>
<feature type="region of interest" description="Disordered" evidence="1">
    <location>
        <begin position="287"/>
        <end position="333"/>
    </location>
</feature>
<keyword evidence="3" id="KW-1185">Reference proteome</keyword>
<dbReference type="EMBL" id="JABDTM020030161">
    <property type="protein sequence ID" value="KAH0807535.1"/>
    <property type="molecule type" value="Genomic_DNA"/>
</dbReference>
<evidence type="ECO:0000313" key="3">
    <source>
        <dbReference type="Proteomes" id="UP000719412"/>
    </source>
</evidence>
<feature type="region of interest" description="Disordered" evidence="1">
    <location>
        <begin position="430"/>
        <end position="539"/>
    </location>
</feature>
<organism evidence="2 3">
    <name type="scientific">Tenebrio molitor</name>
    <name type="common">Yellow mealworm beetle</name>
    <dbReference type="NCBI Taxonomy" id="7067"/>
    <lineage>
        <taxon>Eukaryota</taxon>
        <taxon>Metazoa</taxon>
        <taxon>Ecdysozoa</taxon>
        <taxon>Arthropoda</taxon>
        <taxon>Hexapoda</taxon>
        <taxon>Insecta</taxon>
        <taxon>Pterygota</taxon>
        <taxon>Neoptera</taxon>
        <taxon>Endopterygota</taxon>
        <taxon>Coleoptera</taxon>
        <taxon>Polyphaga</taxon>
        <taxon>Cucujiformia</taxon>
        <taxon>Tenebrionidae</taxon>
        <taxon>Tenebrio</taxon>
    </lineage>
</organism>
<gene>
    <name evidence="2" type="ORF">GEV33_015256</name>
</gene>
<reference evidence="2" key="2">
    <citation type="submission" date="2021-08" db="EMBL/GenBank/DDBJ databases">
        <authorList>
            <person name="Eriksson T."/>
        </authorList>
    </citation>
    <scope>NUCLEOTIDE SEQUENCE</scope>
    <source>
        <strain evidence="2">Stoneville</strain>
        <tissue evidence="2">Whole head</tissue>
    </source>
</reference>
<dbReference type="Proteomes" id="UP000719412">
    <property type="component" value="Unassembled WGS sequence"/>
</dbReference>
<dbReference type="AlphaFoldDB" id="A0A8J6GWR6"/>